<keyword evidence="5 12" id="KW-1133">Transmembrane helix</keyword>
<comment type="catalytic activity">
    <reaction evidence="11">
        <text>Fe(II)-heme o + 2 A + H2O = Fe(II)-heme a + 2 AH2</text>
        <dbReference type="Rhea" id="RHEA:63388"/>
        <dbReference type="ChEBI" id="CHEBI:13193"/>
        <dbReference type="ChEBI" id="CHEBI:15377"/>
        <dbReference type="ChEBI" id="CHEBI:17499"/>
        <dbReference type="ChEBI" id="CHEBI:60530"/>
        <dbReference type="ChEBI" id="CHEBI:61715"/>
        <dbReference type="EC" id="1.17.99.9"/>
    </reaction>
    <physiologicalReaction direction="left-to-right" evidence="11">
        <dbReference type="Rhea" id="RHEA:63389"/>
    </physiologicalReaction>
</comment>
<sequence>MMRTALRRGLLSGAPRTLTPRRAPLVRAYRPPSTSFTRAPPARRSLSLALPKAAAPPAAVAGDRAVAYWLFGCGGLVAGMVSVGGLTRLTRSGLSMTDWKLQGGLPPMNRADWEREFARYKLYPEWQQRQSMTLEEFKYIYAWEYGHRMLGRVVGLAFGLPLAYFWSRGRLTPWLKPRAMALLGLGGAQGLIGWWMVRSGLNKDLLPERQKQDVRVSPYRLATHLTMAFITYSGLVWCGLEQLGGQRAVSEGVKHAAKLTPIARGAACLTLVTAISGAFVAGNDAGMAFNVWPYMVDDRDVGGEATFVPPDLLELQPLWRNMFENTACVQFDHRMLAYGTALSGTGLFALARSGAWHALPIVTRRFVAAGALAVVGQASLGVATLLYVVPIELAAAHQLGAIGLLTCALGSAHSLARAAAVPAVVVAAAL</sequence>
<feature type="transmembrane region" description="Helical" evidence="12">
    <location>
        <begin position="335"/>
        <end position="354"/>
    </location>
</feature>
<dbReference type="GO" id="GO:0005743">
    <property type="term" value="C:mitochondrial inner membrane"/>
    <property type="evidence" value="ECO:0007669"/>
    <property type="project" value="TreeGrafter"/>
</dbReference>
<keyword evidence="8" id="KW-0350">Heme biosynthesis</keyword>
<dbReference type="InterPro" id="IPR003780">
    <property type="entry name" value="COX15/CtaA_fam"/>
</dbReference>
<evidence type="ECO:0000313" key="14">
    <source>
        <dbReference type="Proteomes" id="UP000789595"/>
    </source>
</evidence>
<keyword evidence="3 12" id="KW-0812">Transmembrane</keyword>
<proteinExistence type="inferred from homology"/>
<evidence type="ECO:0000313" key="13">
    <source>
        <dbReference type="EMBL" id="CAH0364241.1"/>
    </source>
</evidence>
<feature type="transmembrane region" description="Helical" evidence="12">
    <location>
        <begin position="261"/>
        <end position="282"/>
    </location>
</feature>
<dbReference type="Proteomes" id="UP000789595">
    <property type="component" value="Unassembled WGS sequence"/>
</dbReference>
<dbReference type="GO" id="GO:0006784">
    <property type="term" value="P:heme A biosynthetic process"/>
    <property type="evidence" value="ECO:0007669"/>
    <property type="project" value="InterPro"/>
</dbReference>
<keyword evidence="7" id="KW-0408">Iron</keyword>
<feature type="transmembrane region" description="Helical" evidence="12">
    <location>
        <begin position="217"/>
        <end position="240"/>
    </location>
</feature>
<dbReference type="GO" id="GO:0046872">
    <property type="term" value="F:metal ion binding"/>
    <property type="evidence" value="ECO:0007669"/>
    <property type="project" value="UniProtKB-KW"/>
</dbReference>
<evidence type="ECO:0000256" key="9">
    <source>
        <dbReference type="ARBA" id="ARBA00023136"/>
    </source>
</evidence>
<gene>
    <name evidence="13" type="ORF">PECAL_1P05960</name>
</gene>
<comment type="cofactor">
    <cofactor evidence="1">
        <name>heme b</name>
        <dbReference type="ChEBI" id="CHEBI:60344"/>
    </cofactor>
</comment>
<comment type="pathway">
    <text evidence="10">Porphyrin-containing compound metabolism; heme A biosynthesis; heme A from heme O: step 1/1.</text>
</comment>
<keyword evidence="6" id="KW-0560">Oxidoreductase</keyword>
<feature type="transmembrane region" description="Helical" evidence="12">
    <location>
        <begin position="179"/>
        <end position="197"/>
    </location>
</feature>
<comment type="subcellular location">
    <subcellularLocation>
        <location evidence="2">Membrane</location>
        <topology evidence="2">Multi-pass membrane protein</topology>
    </subcellularLocation>
</comment>
<evidence type="ECO:0000256" key="11">
    <source>
        <dbReference type="ARBA" id="ARBA00048044"/>
    </source>
</evidence>
<dbReference type="PANTHER" id="PTHR23289:SF2">
    <property type="entry name" value="CYTOCHROME C OXIDASE ASSEMBLY PROTEIN COX15 HOMOLOG"/>
    <property type="match status" value="1"/>
</dbReference>
<evidence type="ECO:0000256" key="7">
    <source>
        <dbReference type="ARBA" id="ARBA00023004"/>
    </source>
</evidence>
<dbReference type="GO" id="GO:0120547">
    <property type="term" value="F:heme A synthase activity"/>
    <property type="evidence" value="ECO:0007669"/>
    <property type="project" value="UniProtKB-EC"/>
</dbReference>
<dbReference type="HAMAP" id="MF_01665">
    <property type="entry name" value="HemeA_synth_type2"/>
    <property type="match status" value="1"/>
</dbReference>
<evidence type="ECO:0000256" key="1">
    <source>
        <dbReference type="ARBA" id="ARBA00001970"/>
    </source>
</evidence>
<organism evidence="13 14">
    <name type="scientific">Pelagomonas calceolata</name>
    <dbReference type="NCBI Taxonomy" id="35677"/>
    <lineage>
        <taxon>Eukaryota</taxon>
        <taxon>Sar</taxon>
        <taxon>Stramenopiles</taxon>
        <taxon>Ochrophyta</taxon>
        <taxon>Pelagophyceae</taxon>
        <taxon>Pelagomonadales</taxon>
        <taxon>Pelagomonadaceae</taxon>
        <taxon>Pelagomonas</taxon>
    </lineage>
</organism>
<evidence type="ECO:0000256" key="4">
    <source>
        <dbReference type="ARBA" id="ARBA00022723"/>
    </source>
</evidence>
<comment type="caution">
    <text evidence="13">The sequence shown here is derived from an EMBL/GenBank/DDBJ whole genome shotgun (WGS) entry which is preliminary data.</text>
</comment>
<dbReference type="GO" id="GO:0016653">
    <property type="term" value="F:oxidoreductase activity, acting on NAD(P)H, heme protein as acceptor"/>
    <property type="evidence" value="ECO:0007669"/>
    <property type="project" value="TreeGrafter"/>
</dbReference>
<reference evidence="13" key="1">
    <citation type="submission" date="2021-11" db="EMBL/GenBank/DDBJ databases">
        <authorList>
            <consortium name="Genoscope - CEA"/>
            <person name="William W."/>
        </authorList>
    </citation>
    <scope>NUCLEOTIDE SEQUENCE</scope>
</reference>
<feature type="transmembrane region" description="Helical" evidence="12">
    <location>
        <begin position="149"/>
        <end position="167"/>
    </location>
</feature>
<dbReference type="AlphaFoldDB" id="A0A8J2WWJ7"/>
<protein>
    <recommendedName>
        <fullName evidence="15">Cytochrome c oxidase assembly protein COX15</fullName>
    </recommendedName>
</protein>
<feature type="transmembrane region" description="Helical" evidence="12">
    <location>
        <begin position="66"/>
        <end position="86"/>
    </location>
</feature>
<accession>A0A8J2WWJ7</accession>
<evidence type="ECO:0000256" key="10">
    <source>
        <dbReference type="ARBA" id="ARBA00044501"/>
    </source>
</evidence>
<evidence type="ECO:0000256" key="12">
    <source>
        <dbReference type="SAM" id="Phobius"/>
    </source>
</evidence>
<keyword evidence="14" id="KW-1185">Reference proteome</keyword>
<evidence type="ECO:0000256" key="6">
    <source>
        <dbReference type="ARBA" id="ARBA00023002"/>
    </source>
</evidence>
<feature type="transmembrane region" description="Helical" evidence="12">
    <location>
        <begin position="366"/>
        <end position="389"/>
    </location>
</feature>
<evidence type="ECO:0008006" key="15">
    <source>
        <dbReference type="Google" id="ProtNLM"/>
    </source>
</evidence>
<dbReference type="EMBL" id="CAKKNE010000001">
    <property type="protein sequence ID" value="CAH0364241.1"/>
    <property type="molecule type" value="Genomic_DNA"/>
</dbReference>
<keyword evidence="4" id="KW-0479">Metal-binding</keyword>
<dbReference type="OrthoDB" id="1726137at2759"/>
<evidence type="ECO:0000256" key="2">
    <source>
        <dbReference type="ARBA" id="ARBA00004141"/>
    </source>
</evidence>
<dbReference type="PANTHER" id="PTHR23289">
    <property type="entry name" value="CYTOCHROME C OXIDASE ASSEMBLY PROTEIN COX15"/>
    <property type="match status" value="1"/>
</dbReference>
<dbReference type="InterPro" id="IPR023754">
    <property type="entry name" value="HemeA_Synthase_type2"/>
</dbReference>
<dbReference type="Pfam" id="PF02628">
    <property type="entry name" value="COX15-CtaA"/>
    <property type="match status" value="1"/>
</dbReference>
<name>A0A8J2WWJ7_9STRA</name>
<keyword evidence="9 12" id="KW-0472">Membrane</keyword>
<evidence type="ECO:0000256" key="5">
    <source>
        <dbReference type="ARBA" id="ARBA00022989"/>
    </source>
</evidence>
<evidence type="ECO:0000256" key="8">
    <source>
        <dbReference type="ARBA" id="ARBA00023133"/>
    </source>
</evidence>
<feature type="transmembrane region" description="Helical" evidence="12">
    <location>
        <begin position="401"/>
        <end position="429"/>
    </location>
</feature>
<evidence type="ECO:0000256" key="3">
    <source>
        <dbReference type="ARBA" id="ARBA00022692"/>
    </source>
</evidence>